<dbReference type="Proteomes" id="UP000192746">
    <property type="component" value="Unassembled WGS sequence"/>
</dbReference>
<dbReference type="Pfam" id="PF13778">
    <property type="entry name" value="DUF4174"/>
    <property type="match status" value="1"/>
</dbReference>
<comment type="caution">
    <text evidence="4">The sequence shown here is derived from an EMBL/GenBank/DDBJ whole genome shotgun (WGS) entry which is preliminary data.</text>
</comment>
<dbReference type="EMBL" id="ARYN01000006">
    <property type="protein sequence ID" value="ORL45971.1"/>
    <property type="molecule type" value="Genomic_DNA"/>
</dbReference>
<reference evidence="4 5" key="1">
    <citation type="submission" date="2013-04" db="EMBL/GenBank/DDBJ databases">
        <title>Zunongwangia sp. 22II14-10F7 Genome Sequencing.</title>
        <authorList>
            <person name="Lai Q."/>
            <person name="Shao Z."/>
        </authorList>
    </citation>
    <scope>NUCLEOTIDE SEQUENCE [LARGE SCALE GENOMIC DNA]</scope>
    <source>
        <strain evidence="4 5">22II14-10F7</strain>
    </source>
</reference>
<protein>
    <recommendedName>
        <fullName evidence="3">DUF4174 domain-containing protein</fullName>
    </recommendedName>
</protein>
<dbReference type="InterPro" id="IPR025232">
    <property type="entry name" value="DUF4174"/>
</dbReference>
<evidence type="ECO:0000313" key="4">
    <source>
        <dbReference type="EMBL" id="ORL45971.1"/>
    </source>
</evidence>
<evidence type="ECO:0000256" key="2">
    <source>
        <dbReference type="SAM" id="Coils"/>
    </source>
</evidence>
<evidence type="ECO:0000259" key="3">
    <source>
        <dbReference type="Pfam" id="PF13778"/>
    </source>
</evidence>
<gene>
    <name evidence="4" type="ORF">IIF7_07621</name>
</gene>
<feature type="coiled-coil region" evidence="2">
    <location>
        <begin position="17"/>
        <end position="61"/>
    </location>
</feature>
<dbReference type="OrthoDB" id="7362103at2"/>
<accession>A0A1Y1T4K1</accession>
<sequence>MKLLVITFFSIMALGNIDAQEKEAHQWENRLVLLLTNSIDNSDFKQQLGEFRNQEKDLEDRKIVVYQVTPKKYATGTSDKPDWNKGDNFYEKFKSSNSGFELILIGLDGGTKLRKIKYTPANEIFEKIDSMPMRQAELDKSY</sequence>
<feature type="domain" description="DUF4174" evidence="3">
    <location>
        <begin position="24"/>
        <end position="137"/>
    </location>
</feature>
<name>A0A1Y1T4K1_9FLAO</name>
<dbReference type="RefSeq" id="WP_084841092.1">
    <property type="nucleotide sequence ID" value="NZ_ARYN01000006.1"/>
</dbReference>
<organism evidence="4 5">
    <name type="scientific">Zunongwangia atlantica 22II14-10F7</name>
    <dbReference type="NCBI Taxonomy" id="1185767"/>
    <lineage>
        <taxon>Bacteria</taxon>
        <taxon>Pseudomonadati</taxon>
        <taxon>Bacteroidota</taxon>
        <taxon>Flavobacteriia</taxon>
        <taxon>Flavobacteriales</taxon>
        <taxon>Flavobacteriaceae</taxon>
        <taxon>Zunongwangia</taxon>
    </lineage>
</organism>
<keyword evidence="1" id="KW-0732">Signal</keyword>
<keyword evidence="5" id="KW-1185">Reference proteome</keyword>
<dbReference type="STRING" id="1185767.IIF7_07621"/>
<keyword evidence="2" id="KW-0175">Coiled coil</keyword>
<dbReference type="AlphaFoldDB" id="A0A1Y1T4K1"/>
<evidence type="ECO:0000313" key="5">
    <source>
        <dbReference type="Proteomes" id="UP000192746"/>
    </source>
</evidence>
<evidence type="ECO:0000256" key="1">
    <source>
        <dbReference type="ARBA" id="ARBA00022729"/>
    </source>
</evidence>
<proteinExistence type="predicted"/>